<name>A0A3D8SBT7_9EURO</name>
<dbReference type="GeneID" id="38114491"/>
<keyword evidence="1" id="KW-0596">Phosphopantetheine</keyword>
<evidence type="ECO:0000313" key="5">
    <source>
        <dbReference type="Proteomes" id="UP000256690"/>
    </source>
</evidence>
<accession>A0A3D8SBT7</accession>
<dbReference type="SMART" id="SM00823">
    <property type="entry name" value="PKS_PP"/>
    <property type="match status" value="1"/>
</dbReference>
<dbReference type="Proteomes" id="UP000256690">
    <property type="component" value="Unassembled WGS sequence"/>
</dbReference>
<dbReference type="OrthoDB" id="329835at2759"/>
<reference evidence="4 5" key="1">
    <citation type="journal article" date="2018" name="IMA Fungus">
        <title>IMA Genome-F 9: Draft genome sequence of Annulohypoxylon stygium, Aspergillus mulundensis, Berkeleyomyces basicola (syn. Thielaviopsis basicola), Ceratocystis smalleyi, two Cercospora beticola strains, Coleophoma cylindrospora, Fusarium fracticaudum, Phialophora cf. hyalina, and Morchella septimelata.</title>
        <authorList>
            <person name="Wingfield B.D."/>
            <person name="Bills G.F."/>
            <person name="Dong Y."/>
            <person name="Huang W."/>
            <person name="Nel W.J."/>
            <person name="Swalarsk-Parry B.S."/>
            <person name="Vaghefi N."/>
            <person name="Wilken P.M."/>
            <person name="An Z."/>
            <person name="de Beer Z.W."/>
            <person name="De Vos L."/>
            <person name="Chen L."/>
            <person name="Duong T.A."/>
            <person name="Gao Y."/>
            <person name="Hammerbacher A."/>
            <person name="Kikkert J.R."/>
            <person name="Li Y."/>
            <person name="Li H."/>
            <person name="Li K."/>
            <person name="Li Q."/>
            <person name="Liu X."/>
            <person name="Ma X."/>
            <person name="Naidoo K."/>
            <person name="Pethybridge S.J."/>
            <person name="Sun J."/>
            <person name="Steenkamp E.T."/>
            <person name="van der Nest M.A."/>
            <person name="van Wyk S."/>
            <person name="Wingfield M.J."/>
            <person name="Xiong C."/>
            <person name="Yue Q."/>
            <person name="Zhang X."/>
        </authorList>
    </citation>
    <scope>NUCLEOTIDE SEQUENCE [LARGE SCALE GENOMIC DNA]</scope>
    <source>
        <strain evidence="4 5">DSM 5745</strain>
    </source>
</reference>
<evidence type="ECO:0000256" key="1">
    <source>
        <dbReference type="ARBA" id="ARBA00022450"/>
    </source>
</evidence>
<comment type="caution">
    <text evidence="4">The sequence shown here is derived from an EMBL/GenBank/DDBJ whole genome shotgun (WGS) entry which is preliminary data.</text>
</comment>
<sequence>MADDGFVAENAAVRERLFGSGTMFPTSRDRFLALLDYYCDPVLAAGMAGERDVDSAHVVYGINTPAAIEAAGLDEPGLMERPMFGFLHRVPAASRGAGSGPGRARDLQADGCYGAGSLAKVTRTISGLSETDIEPGQSVAGSGVDSLLAVEIHSWLLKTFHADVQTFTILGGASFSAIGRVVVSKSLLRADEQITE</sequence>
<dbReference type="AlphaFoldDB" id="A0A3D8SBT7"/>
<feature type="domain" description="Polyketide synthase-like phosphopantetheine-binding" evidence="3">
    <location>
        <begin position="115"/>
        <end position="186"/>
    </location>
</feature>
<keyword evidence="2" id="KW-0597">Phosphoprotein</keyword>
<dbReference type="GO" id="GO:0031177">
    <property type="term" value="F:phosphopantetheine binding"/>
    <property type="evidence" value="ECO:0007669"/>
    <property type="project" value="InterPro"/>
</dbReference>
<evidence type="ECO:0000256" key="2">
    <source>
        <dbReference type="ARBA" id="ARBA00022553"/>
    </source>
</evidence>
<keyword evidence="5" id="KW-1185">Reference proteome</keyword>
<dbReference type="EMBL" id="PVWQ01000004">
    <property type="protein sequence ID" value="RDW83795.1"/>
    <property type="molecule type" value="Genomic_DNA"/>
</dbReference>
<evidence type="ECO:0000313" key="4">
    <source>
        <dbReference type="EMBL" id="RDW83795.1"/>
    </source>
</evidence>
<dbReference type="RefSeq" id="XP_026605133.1">
    <property type="nucleotide sequence ID" value="XM_026746137.1"/>
</dbReference>
<evidence type="ECO:0000259" key="3">
    <source>
        <dbReference type="SMART" id="SM00823"/>
    </source>
</evidence>
<proteinExistence type="predicted"/>
<dbReference type="SUPFAM" id="SSF47336">
    <property type="entry name" value="ACP-like"/>
    <property type="match status" value="1"/>
</dbReference>
<dbReference type="STRING" id="1810919.A0A3D8SBT7"/>
<gene>
    <name evidence="4" type="ORF">DSM5745_04121</name>
</gene>
<dbReference type="InterPro" id="IPR036736">
    <property type="entry name" value="ACP-like_sf"/>
</dbReference>
<organism evidence="4 5">
    <name type="scientific">Aspergillus mulundensis</name>
    <dbReference type="NCBI Taxonomy" id="1810919"/>
    <lineage>
        <taxon>Eukaryota</taxon>
        <taxon>Fungi</taxon>
        <taxon>Dikarya</taxon>
        <taxon>Ascomycota</taxon>
        <taxon>Pezizomycotina</taxon>
        <taxon>Eurotiomycetes</taxon>
        <taxon>Eurotiomycetidae</taxon>
        <taxon>Eurotiales</taxon>
        <taxon>Aspergillaceae</taxon>
        <taxon>Aspergillus</taxon>
        <taxon>Aspergillus subgen. Nidulantes</taxon>
    </lineage>
</organism>
<dbReference type="InterPro" id="IPR020806">
    <property type="entry name" value="PKS_PP-bd"/>
</dbReference>
<protein>
    <recommendedName>
        <fullName evidence="3">Polyketide synthase-like phosphopantetheine-binding domain-containing protein</fullName>
    </recommendedName>
</protein>